<comment type="caution">
    <text evidence="5">The sequence shown here is derived from an EMBL/GenBank/DDBJ whole genome shotgun (WGS) entry which is preliminary data.</text>
</comment>
<proteinExistence type="predicted"/>
<comment type="caution">
    <text evidence="2">Lacks conserved residue(s) required for the propagation of feature annotation.</text>
</comment>
<dbReference type="SUPFAM" id="SSF57424">
    <property type="entry name" value="LDL receptor-like module"/>
    <property type="match status" value="1"/>
</dbReference>
<dbReference type="InterPro" id="IPR036055">
    <property type="entry name" value="LDL_receptor-like_sf"/>
</dbReference>
<evidence type="ECO:0000313" key="5">
    <source>
        <dbReference type="EMBL" id="KAH3730587.1"/>
    </source>
</evidence>
<protein>
    <submittedName>
        <fullName evidence="5">Uncharacterized protein</fullName>
    </submittedName>
</protein>
<feature type="region of interest" description="Disordered" evidence="3">
    <location>
        <begin position="46"/>
        <end position="66"/>
    </location>
</feature>
<dbReference type="EMBL" id="JAIWYP010000012">
    <property type="protein sequence ID" value="KAH3730587.1"/>
    <property type="molecule type" value="Genomic_DNA"/>
</dbReference>
<dbReference type="CDD" id="cd00112">
    <property type="entry name" value="LDLa"/>
    <property type="match status" value="1"/>
</dbReference>
<dbReference type="Gene3D" id="4.10.400.10">
    <property type="entry name" value="Low-density Lipoprotein Receptor"/>
    <property type="match status" value="1"/>
</dbReference>
<evidence type="ECO:0000256" key="1">
    <source>
        <dbReference type="ARBA" id="ARBA00023157"/>
    </source>
</evidence>
<dbReference type="AlphaFoldDB" id="A0A9D4HRM8"/>
<dbReference type="InterPro" id="IPR002172">
    <property type="entry name" value="LDrepeatLR_classA_rpt"/>
</dbReference>
<accession>A0A9D4HRM8</accession>
<feature type="transmembrane region" description="Helical" evidence="4">
    <location>
        <begin position="85"/>
        <end position="101"/>
    </location>
</feature>
<keyword evidence="4" id="KW-0472">Membrane</keyword>
<sequence length="188" mass="20594">MFYLADEGQSHGKGENAVVSQVHLVPSVESSCRFTQKHHTKLNVGSNIDSVGGDTGQDGRTDGWTDGGDNHNIPTLFKKHKTMKIILLLLILSIGGSLAMQDCYCFGNEHQCDNGRCIETYLTCNGNNPCGDYSDCNLLTAAQLIGIVSGCTVFAIITTVVVIVIVSRRRRYTVEFLLELKYRSTSTE</sequence>
<reference evidence="5" key="1">
    <citation type="journal article" date="2019" name="bioRxiv">
        <title>The Genome of the Zebra Mussel, Dreissena polymorpha: A Resource for Invasive Species Research.</title>
        <authorList>
            <person name="McCartney M.A."/>
            <person name="Auch B."/>
            <person name="Kono T."/>
            <person name="Mallez S."/>
            <person name="Zhang Y."/>
            <person name="Obille A."/>
            <person name="Becker A."/>
            <person name="Abrahante J.E."/>
            <person name="Garbe J."/>
            <person name="Badalamenti J.P."/>
            <person name="Herman A."/>
            <person name="Mangelson H."/>
            <person name="Liachko I."/>
            <person name="Sullivan S."/>
            <person name="Sone E.D."/>
            <person name="Koren S."/>
            <person name="Silverstein K.A.T."/>
            <person name="Beckman K.B."/>
            <person name="Gohl D.M."/>
        </authorList>
    </citation>
    <scope>NUCLEOTIDE SEQUENCE</scope>
    <source>
        <strain evidence="5">Duluth1</strain>
        <tissue evidence="5">Whole animal</tissue>
    </source>
</reference>
<keyword evidence="4" id="KW-1133">Transmembrane helix</keyword>
<evidence type="ECO:0000256" key="3">
    <source>
        <dbReference type="SAM" id="MobiDB-lite"/>
    </source>
</evidence>
<dbReference type="Proteomes" id="UP000828390">
    <property type="component" value="Unassembled WGS sequence"/>
</dbReference>
<name>A0A9D4HRM8_DREPO</name>
<feature type="transmembrane region" description="Helical" evidence="4">
    <location>
        <begin position="144"/>
        <end position="166"/>
    </location>
</feature>
<feature type="disulfide bond" evidence="2">
    <location>
        <begin position="112"/>
        <end position="130"/>
    </location>
</feature>
<evidence type="ECO:0000313" key="6">
    <source>
        <dbReference type="Proteomes" id="UP000828390"/>
    </source>
</evidence>
<evidence type="ECO:0000256" key="2">
    <source>
        <dbReference type="PROSITE-ProRule" id="PRU00124"/>
    </source>
</evidence>
<organism evidence="5 6">
    <name type="scientific">Dreissena polymorpha</name>
    <name type="common">Zebra mussel</name>
    <name type="synonym">Mytilus polymorpha</name>
    <dbReference type="NCBI Taxonomy" id="45954"/>
    <lineage>
        <taxon>Eukaryota</taxon>
        <taxon>Metazoa</taxon>
        <taxon>Spiralia</taxon>
        <taxon>Lophotrochozoa</taxon>
        <taxon>Mollusca</taxon>
        <taxon>Bivalvia</taxon>
        <taxon>Autobranchia</taxon>
        <taxon>Heteroconchia</taxon>
        <taxon>Euheterodonta</taxon>
        <taxon>Imparidentia</taxon>
        <taxon>Neoheterodontei</taxon>
        <taxon>Myida</taxon>
        <taxon>Dreissenoidea</taxon>
        <taxon>Dreissenidae</taxon>
        <taxon>Dreissena</taxon>
    </lineage>
</organism>
<gene>
    <name evidence="5" type="ORF">DPMN_056577</name>
</gene>
<feature type="disulfide bond" evidence="2">
    <location>
        <begin position="105"/>
        <end position="117"/>
    </location>
</feature>
<keyword evidence="6" id="KW-1185">Reference proteome</keyword>
<dbReference type="PROSITE" id="PS50068">
    <property type="entry name" value="LDLRA_2"/>
    <property type="match status" value="1"/>
</dbReference>
<keyword evidence="1 2" id="KW-1015">Disulfide bond</keyword>
<keyword evidence="4" id="KW-0812">Transmembrane</keyword>
<evidence type="ECO:0000256" key="4">
    <source>
        <dbReference type="SAM" id="Phobius"/>
    </source>
</evidence>
<reference evidence="5" key="2">
    <citation type="submission" date="2020-11" db="EMBL/GenBank/DDBJ databases">
        <authorList>
            <person name="McCartney M.A."/>
            <person name="Auch B."/>
            <person name="Kono T."/>
            <person name="Mallez S."/>
            <person name="Becker A."/>
            <person name="Gohl D.M."/>
            <person name="Silverstein K.A.T."/>
            <person name="Koren S."/>
            <person name="Bechman K.B."/>
            <person name="Herman A."/>
            <person name="Abrahante J.E."/>
            <person name="Garbe J."/>
        </authorList>
    </citation>
    <scope>NUCLEOTIDE SEQUENCE</scope>
    <source>
        <strain evidence="5">Duluth1</strain>
        <tissue evidence="5">Whole animal</tissue>
    </source>
</reference>